<proteinExistence type="predicted"/>
<organism evidence="1 2">
    <name type="scientific">Paraburkholderia terrae</name>
    <dbReference type="NCBI Taxonomy" id="311230"/>
    <lineage>
        <taxon>Bacteria</taxon>
        <taxon>Pseudomonadati</taxon>
        <taxon>Pseudomonadota</taxon>
        <taxon>Betaproteobacteria</taxon>
        <taxon>Burkholderiales</taxon>
        <taxon>Burkholderiaceae</taxon>
        <taxon>Paraburkholderia</taxon>
    </lineage>
</organism>
<dbReference type="KEGG" id="pter:C2L65_43280"/>
<sequence length="79" mass="8552">MVDEMTKAITASPEAIALERIADAAREVQAASAALERHFGVNGGAKPSALELARFAAAMQDLRDAREEFDRLLAQSRPR</sequence>
<evidence type="ECO:0000313" key="1">
    <source>
        <dbReference type="EMBL" id="AUT66491.1"/>
    </source>
</evidence>
<reference evidence="1 2" key="1">
    <citation type="submission" date="2018-01" db="EMBL/GenBank/DDBJ databases">
        <title>Species boundaries and ecological features among Paraburkholderia terrae DSMZ17804T, P. hospita DSMZ17164T and P. caribensis DSMZ13236T.</title>
        <authorList>
            <person name="Pratama A.A."/>
        </authorList>
    </citation>
    <scope>NUCLEOTIDE SEQUENCE [LARGE SCALE GENOMIC DNA]</scope>
    <source>
        <strain evidence="1 2">DSM 17804</strain>
    </source>
</reference>
<dbReference type="AlphaFoldDB" id="A0A2I8F4L8"/>
<accession>A0A2I8F4L8</accession>
<gene>
    <name evidence="1" type="ORF">C2L65_43280</name>
</gene>
<dbReference type="EMBL" id="CP026114">
    <property type="protein sequence ID" value="AUT66491.1"/>
    <property type="molecule type" value="Genomic_DNA"/>
</dbReference>
<protein>
    <submittedName>
        <fullName evidence="1">Uncharacterized protein</fullName>
    </submittedName>
</protein>
<dbReference type="OrthoDB" id="9114706at2"/>
<dbReference type="Proteomes" id="UP000243502">
    <property type="component" value="Chromosome 4"/>
</dbReference>
<name>A0A2I8F4L8_9BURK</name>
<evidence type="ECO:0000313" key="2">
    <source>
        <dbReference type="Proteomes" id="UP000243502"/>
    </source>
</evidence>
<dbReference type="RefSeq" id="WP_052426832.1">
    <property type="nucleotide sequence ID" value="NZ_CP026114.1"/>
</dbReference>